<comment type="caution">
    <text evidence="1">The sequence shown here is derived from an EMBL/GenBank/DDBJ whole genome shotgun (WGS) entry which is preliminary data.</text>
</comment>
<dbReference type="Proteomes" id="UP000799755">
    <property type="component" value="Unassembled WGS sequence"/>
</dbReference>
<gene>
    <name evidence="1" type="ORF">BDR25DRAFT_362980</name>
</gene>
<name>A0ACB6Q9J2_9PLEO</name>
<reference evidence="1" key="1">
    <citation type="journal article" date="2020" name="Stud. Mycol.">
        <title>101 Dothideomycetes genomes: a test case for predicting lifestyles and emergence of pathogens.</title>
        <authorList>
            <person name="Haridas S."/>
            <person name="Albert R."/>
            <person name="Binder M."/>
            <person name="Bloem J."/>
            <person name="Labutti K."/>
            <person name="Salamov A."/>
            <person name="Andreopoulos B."/>
            <person name="Baker S."/>
            <person name="Barry K."/>
            <person name="Bills G."/>
            <person name="Bluhm B."/>
            <person name="Cannon C."/>
            <person name="Castanera R."/>
            <person name="Culley D."/>
            <person name="Daum C."/>
            <person name="Ezra D."/>
            <person name="Gonzalez J."/>
            <person name="Henrissat B."/>
            <person name="Kuo A."/>
            <person name="Liang C."/>
            <person name="Lipzen A."/>
            <person name="Lutzoni F."/>
            <person name="Magnuson J."/>
            <person name="Mondo S."/>
            <person name="Nolan M."/>
            <person name="Ohm R."/>
            <person name="Pangilinan J."/>
            <person name="Park H.-J."/>
            <person name="Ramirez L."/>
            <person name="Alfaro M."/>
            <person name="Sun H."/>
            <person name="Tritt A."/>
            <person name="Yoshinaga Y."/>
            <person name="Zwiers L.-H."/>
            <person name="Turgeon B."/>
            <person name="Goodwin S."/>
            <person name="Spatafora J."/>
            <person name="Crous P."/>
            <person name="Grigoriev I."/>
        </authorList>
    </citation>
    <scope>NUCLEOTIDE SEQUENCE</scope>
    <source>
        <strain evidence="1">ATCC 200398</strain>
    </source>
</reference>
<evidence type="ECO:0000313" key="2">
    <source>
        <dbReference type="Proteomes" id="UP000799755"/>
    </source>
</evidence>
<proteinExistence type="predicted"/>
<sequence>MECNTVHVHENCLLVSSLEIPEEVARGLESQVAHSLTRRFNVDSLESATHYKSYCAGDQGGDEHDIIWNFRSRRLSYRSTGWAVRRTRFNHRGRGNIAAFPHILAELPLQLVRKLVLRPWEFNSSKNRLAFQGDLIREHFTRRALRNQNVTKSKSWIYVERGITEF</sequence>
<keyword evidence="2" id="KW-1185">Reference proteome</keyword>
<evidence type="ECO:0000313" key="1">
    <source>
        <dbReference type="EMBL" id="KAF2463253.1"/>
    </source>
</evidence>
<protein>
    <submittedName>
        <fullName evidence="1">Uncharacterized protein</fullName>
    </submittedName>
</protein>
<dbReference type="EMBL" id="MU003552">
    <property type="protein sequence ID" value="KAF2463253.1"/>
    <property type="molecule type" value="Genomic_DNA"/>
</dbReference>
<organism evidence="1 2">
    <name type="scientific">Lindgomyces ingoldianus</name>
    <dbReference type="NCBI Taxonomy" id="673940"/>
    <lineage>
        <taxon>Eukaryota</taxon>
        <taxon>Fungi</taxon>
        <taxon>Dikarya</taxon>
        <taxon>Ascomycota</taxon>
        <taxon>Pezizomycotina</taxon>
        <taxon>Dothideomycetes</taxon>
        <taxon>Pleosporomycetidae</taxon>
        <taxon>Pleosporales</taxon>
        <taxon>Lindgomycetaceae</taxon>
        <taxon>Lindgomyces</taxon>
    </lineage>
</organism>
<accession>A0ACB6Q9J2</accession>